<dbReference type="EMBL" id="BGPR01000011">
    <property type="protein sequence ID" value="GBL77005.1"/>
    <property type="molecule type" value="Genomic_DNA"/>
</dbReference>
<dbReference type="OrthoDB" id="6782743at2759"/>
<gene>
    <name evidence="1" type="ORF">AVEN_12662_1</name>
</gene>
<comment type="caution">
    <text evidence="1">The sequence shown here is derived from an EMBL/GenBank/DDBJ whole genome shotgun (WGS) entry which is preliminary data.</text>
</comment>
<proteinExistence type="predicted"/>
<reference evidence="1 2" key="1">
    <citation type="journal article" date="2019" name="Sci. Rep.">
        <title>Orb-weaving spider Araneus ventricosus genome elucidates the spidroin gene catalogue.</title>
        <authorList>
            <person name="Kono N."/>
            <person name="Nakamura H."/>
            <person name="Ohtoshi R."/>
            <person name="Moran D.A.P."/>
            <person name="Shinohara A."/>
            <person name="Yoshida Y."/>
            <person name="Fujiwara M."/>
            <person name="Mori M."/>
            <person name="Tomita M."/>
            <person name="Arakawa K."/>
        </authorList>
    </citation>
    <scope>NUCLEOTIDE SEQUENCE [LARGE SCALE GENOMIC DNA]</scope>
</reference>
<name>A0A4Y2ACK6_ARAVE</name>
<organism evidence="1 2">
    <name type="scientific">Araneus ventricosus</name>
    <name type="common">Orbweaver spider</name>
    <name type="synonym">Epeira ventricosa</name>
    <dbReference type="NCBI Taxonomy" id="182803"/>
    <lineage>
        <taxon>Eukaryota</taxon>
        <taxon>Metazoa</taxon>
        <taxon>Ecdysozoa</taxon>
        <taxon>Arthropoda</taxon>
        <taxon>Chelicerata</taxon>
        <taxon>Arachnida</taxon>
        <taxon>Araneae</taxon>
        <taxon>Araneomorphae</taxon>
        <taxon>Entelegynae</taxon>
        <taxon>Araneoidea</taxon>
        <taxon>Araneidae</taxon>
        <taxon>Araneus</taxon>
    </lineage>
</organism>
<protein>
    <submittedName>
        <fullName evidence="1">Uncharacterized protein</fullName>
    </submittedName>
</protein>
<dbReference type="AlphaFoldDB" id="A0A4Y2ACK6"/>
<sequence length="104" mass="11902">MKAWTIEHCVFTFGSFVKKNESVSAFQREFRRHFNMHRNQAVSTRVAVLCWILALRTRGTLMKKRLSGLHVPLNMLKASCKPCCAVRIDLLGSILLNLTSVIVR</sequence>
<evidence type="ECO:0000313" key="1">
    <source>
        <dbReference type="EMBL" id="GBL77005.1"/>
    </source>
</evidence>
<evidence type="ECO:0000313" key="2">
    <source>
        <dbReference type="Proteomes" id="UP000499080"/>
    </source>
</evidence>
<accession>A0A4Y2ACK6</accession>
<dbReference type="Proteomes" id="UP000499080">
    <property type="component" value="Unassembled WGS sequence"/>
</dbReference>
<keyword evidence="2" id="KW-1185">Reference proteome</keyword>